<dbReference type="Ensembl" id="ENSNMLT00000016806.1">
    <property type="protein sequence ID" value="ENSNMLP00000014954.1"/>
    <property type="gene ID" value="ENSNMLG00000009950.1"/>
</dbReference>
<proteinExistence type="predicted"/>
<evidence type="ECO:0000256" key="2">
    <source>
        <dbReference type="ARBA" id="ARBA00022737"/>
    </source>
</evidence>
<dbReference type="Pfam" id="PF13855">
    <property type="entry name" value="LRR_8"/>
    <property type="match status" value="1"/>
</dbReference>
<name>A0A8C6WKY8_9GOBI</name>
<dbReference type="InterPro" id="IPR032675">
    <property type="entry name" value="LRR_dom_sf"/>
</dbReference>
<dbReference type="PROSITE" id="PS51450">
    <property type="entry name" value="LRR"/>
    <property type="match status" value="1"/>
</dbReference>
<keyword evidence="2" id="KW-0677">Repeat</keyword>
<dbReference type="SUPFAM" id="SSF52058">
    <property type="entry name" value="L domain-like"/>
    <property type="match status" value="1"/>
</dbReference>
<dbReference type="Gene3D" id="3.80.10.10">
    <property type="entry name" value="Ribonuclease Inhibitor"/>
    <property type="match status" value="2"/>
</dbReference>
<reference evidence="3" key="2">
    <citation type="submission" date="2025-09" db="UniProtKB">
        <authorList>
            <consortium name="Ensembl"/>
        </authorList>
    </citation>
    <scope>IDENTIFICATION</scope>
</reference>
<dbReference type="PANTHER" id="PTHR46652">
    <property type="entry name" value="LEUCINE-RICH REPEAT AND IQ DOMAIN-CONTAINING PROTEIN 1-RELATED"/>
    <property type="match status" value="1"/>
</dbReference>
<evidence type="ECO:0000313" key="4">
    <source>
        <dbReference type="Proteomes" id="UP000694523"/>
    </source>
</evidence>
<dbReference type="InterPro" id="IPR003591">
    <property type="entry name" value="Leu-rich_rpt_typical-subtyp"/>
</dbReference>
<dbReference type="Proteomes" id="UP000694523">
    <property type="component" value="Unplaced"/>
</dbReference>
<keyword evidence="4" id="KW-1185">Reference proteome</keyword>
<keyword evidence="1" id="KW-0433">Leucine-rich repeat</keyword>
<sequence>MASLNVSHNALILLAELLEQTRITALNLDGLMISKLTNLSGLVNLRWASFNDNDVSKVDGLDCCLKLEELSLNNNNITTVTGERQPHSEHSTSVLYEVCNRRHFLFLVGLLKLRSLNRLSLDGNQLTHLDASVLEQLPNLTFLSLDRNAISSLHGIQRVRPLLELYIGNNHVSTTRDIYYLKVSVKKKKSFCFTVSCVLKCCPSYRD</sequence>
<evidence type="ECO:0000313" key="3">
    <source>
        <dbReference type="Ensembl" id="ENSNMLP00000014954.1"/>
    </source>
</evidence>
<dbReference type="InterPro" id="IPR001611">
    <property type="entry name" value="Leu-rich_rpt"/>
</dbReference>
<accession>A0A8C6WKY8</accession>
<reference evidence="3" key="1">
    <citation type="submission" date="2025-08" db="UniProtKB">
        <authorList>
            <consortium name="Ensembl"/>
        </authorList>
    </citation>
    <scope>IDENTIFICATION</scope>
</reference>
<dbReference type="SMART" id="SM00369">
    <property type="entry name" value="LRR_TYP"/>
    <property type="match status" value="2"/>
</dbReference>
<dbReference type="AlphaFoldDB" id="A0A8C6WKY8"/>
<dbReference type="InterPro" id="IPR050836">
    <property type="entry name" value="SDS22/Internalin_LRR"/>
</dbReference>
<evidence type="ECO:0000256" key="1">
    <source>
        <dbReference type="ARBA" id="ARBA00022614"/>
    </source>
</evidence>
<dbReference type="PANTHER" id="PTHR46652:SF3">
    <property type="entry name" value="LEUCINE-RICH REPEAT-CONTAINING PROTEIN 9"/>
    <property type="match status" value="1"/>
</dbReference>
<organism evidence="3 4">
    <name type="scientific">Neogobius melanostomus</name>
    <name type="common">round goby</name>
    <dbReference type="NCBI Taxonomy" id="47308"/>
    <lineage>
        <taxon>Eukaryota</taxon>
        <taxon>Metazoa</taxon>
        <taxon>Chordata</taxon>
        <taxon>Craniata</taxon>
        <taxon>Vertebrata</taxon>
        <taxon>Euteleostomi</taxon>
        <taxon>Actinopterygii</taxon>
        <taxon>Neopterygii</taxon>
        <taxon>Teleostei</taxon>
        <taxon>Neoteleostei</taxon>
        <taxon>Acanthomorphata</taxon>
        <taxon>Gobiaria</taxon>
        <taxon>Gobiiformes</taxon>
        <taxon>Gobioidei</taxon>
        <taxon>Gobiidae</taxon>
        <taxon>Benthophilinae</taxon>
        <taxon>Neogobiini</taxon>
        <taxon>Neogobius</taxon>
    </lineage>
</organism>
<protein>
    <submittedName>
        <fullName evidence="3">Uncharacterized protein</fullName>
    </submittedName>
</protein>